<protein>
    <submittedName>
        <fullName evidence="1">Uncharacterized protein</fullName>
    </submittedName>
</protein>
<dbReference type="EMBL" id="JANPWB010000013">
    <property type="protein sequence ID" value="KAJ1107163.1"/>
    <property type="molecule type" value="Genomic_DNA"/>
</dbReference>
<sequence length="110" mass="12361">MVAGWSRTDDAVQFFLVMMERGLSQVLIDGKLMGIAFIRKLLWRYGPWKPSSSISLDALTRNTKALTPMEKYSLTPLCCKHRRSGQQVEFKPSGAMNGERLFFCSLAAGI</sequence>
<organism evidence="1 2">
    <name type="scientific">Pleurodeles waltl</name>
    <name type="common">Iberian ribbed newt</name>
    <dbReference type="NCBI Taxonomy" id="8319"/>
    <lineage>
        <taxon>Eukaryota</taxon>
        <taxon>Metazoa</taxon>
        <taxon>Chordata</taxon>
        <taxon>Craniata</taxon>
        <taxon>Vertebrata</taxon>
        <taxon>Euteleostomi</taxon>
        <taxon>Amphibia</taxon>
        <taxon>Batrachia</taxon>
        <taxon>Caudata</taxon>
        <taxon>Salamandroidea</taxon>
        <taxon>Salamandridae</taxon>
        <taxon>Pleurodelinae</taxon>
        <taxon>Pleurodeles</taxon>
    </lineage>
</organism>
<comment type="caution">
    <text evidence="1">The sequence shown here is derived from an EMBL/GenBank/DDBJ whole genome shotgun (WGS) entry which is preliminary data.</text>
</comment>
<name>A0AAV7MYS6_PLEWA</name>
<dbReference type="Proteomes" id="UP001066276">
    <property type="component" value="Chromosome 9"/>
</dbReference>
<keyword evidence="2" id="KW-1185">Reference proteome</keyword>
<proteinExistence type="predicted"/>
<evidence type="ECO:0000313" key="2">
    <source>
        <dbReference type="Proteomes" id="UP001066276"/>
    </source>
</evidence>
<feature type="non-terminal residue" evidence="1">
    <location>
        <position position="110"/>
    </location>
</feature>
<gene>
    <name evidence="1" type="ORF">NDU88_004556</name>
</gene>
<evidence type="ECO:0000313" key="1">
    <source>
        <dbReference type="EMBL" id="KAJ1107163.1"/>
    </source>
</evidence>
<reference evidence="1" key="1">
    <citation type="journal article" date="2022" name="bioRxiv">
        <title>Sequencing and chromosome-scale assembly of the giantPleurodeles waltlgenome.</title>
        <authorList>
            <person name="Brown T."/>
            <person name="Elewa A."/>
            <person name="Iarovenko S."/>
            <person name="Subramanian E."/>
            <person name="Araus A.J."/>
            <person name="Petzold A."/>
            <person name="Susuki M."/>
            <person name="Suzuki K.-i.T."/>
            <person name="Hayashi T."/>
            <person name="Toyoda A."/>
            <person name="Oliveira C."/>
            <person name="Osipova E."/>
            <person name="Leigh N.D."/>
            <person name="Simon A."/>
            <person name="Yun M.H."/>
        </authorList>
    </citation>
    <scope>NUCLEOTIDE SEQUENCE</scope>
    <source>
        <strain evidence="1">20211129_DDA</strain>
        <tissue evidence="1">Liver</tissue>
    </source>
</reference>
<accession>A0AAV7MYS6</accession>
<dbReference type="AlphaFoldDB" id="A0AAV7MYS6"/>